<keyword evidence="3" id="KW-1185">Reference proteome</keyword>
<comment type="caution">
    <text evidence="2">The sequence shown here is derived from an EMBL/GenBank/DDBJ whole genome shotgun (WGS) entry which is preliminary data.</text>
</comment>
<gene>
    <name evidence="2" type="ORF">ACH4OY_08320</name>
</gene>
<dbReference type="Proteomes" id="UP001611075">
    <property type="component" value="Unassembled WGS sequence"/>
</dbReference>
<proteinExistence type="predicted"/>
<evidence type="ECO:0000313" key="2">
    <source>
        <dbReference type="EMBL" id="MFI0792689.1"/>
    </source>
</evidence>
<protein>
    <recommendedName>
        <fullName evidence="4">Imelysin-like domain-containing protein</fullName>
    </recommendedName>
</protein>
<sequence length="375" mass="40379">MTSGNCETTWFDREGQQRQLDHAAPADEVQRHHRALRRWQTHVWPIPDGAVAQRGTAMRRVADLPAWTPVGVGLLAAMAALAGGCAAKTTAAGTAGPQLDGVQQSLDRLAVQIDGDLDDRRAGHFLTYMAYQRPIRDCMADAGFDYTPPRFVNPYEHWQSVRPLGMYDEIVPVDPAHVTANGLYVAAGLTRAPTPDSDNPGHDRLNKARQAAYGAQVTKCQPPAKQYQNVTTPALAAKLFADLGTLVGSVVSTSEVKAQSAGYATCMANRGINAANREELAGVVRNSYAPLLDTDSGRLAVATTSPQFVTAKAGEQTAAQADADCRRSAYELTLTLLEPKLAAFEADHATELTQLAADWADVRTRAAEAEKTIDW</sequence>
<dbReference type="EMBL" id="JBIRPU010000003">
    <property type="protein sequence ID" value="MFI0792689.1"/>
    <property type="molecule type" value="Genomic_DNA"/>
</dbReference>
<evidence type="ECO:0000256" key="1">
    <source>
        <dbReference type="SAM" id="MobiDB-lite"/>
    </source>
</evidence>
<evidence type="ECO:0008006" key="4">
    <source>
        <dbReference type="Google" id="ProtNLM"/>
    </source>
</evidence>
<name>A0ABW7SG86_9ACTN</name>
<evidence type="ECO:0000313" key="3">
    <source>
        <dbReference type="Proteomes" id="UP001611075"/>
    </source>
</evidence>
<organism evidence="2 3">
    <name type="scientific">Micromonospora rubida</name>
    <dbReference type="NCBI Taxonomy" id="2697657"/>
    <lineage>
        <taxon>Bacteria</taxon>
        <taxon>Bacillati</taxon>
        <taxon>Actinomycetota</taxon>
        <taxon>Actinomycetes</taxon>
        <taxon>Micromonosporales</taxon>
        <taxon>Micromonosporaceae</taxon>
        <taxon>Micromonospora</taxon>
    </lineage>
</organism>
<dbReference type="RefSeq" id="WP_396677520.1">
    <property type="nucleotide sequence ID" value="NZ_JBIRPU010000003.1"/>
</dbReference>
<feature type="region of interest" description="Disordered" evidence="1">
    <location>
        <begin position="1"/>
        <end position="25"/>
    </location>
</feature>
<feature type="compositionally biased region" description="Basic and acidic residues" evidence="1">
    <location>
        <begin position="10"/>
        <end position="25"/>
    </location>
</feature>
<reference evidence="2 3" key="1">
    <citation type="submission" date="2024-10" db="EMBL/GenBank/DDBJ databases">
        <title>The Natural Products Discovery Center: Release of the First 8490 Sequenced Strains for Exploring Actinobacteria Biosynthetic Diversity.</title>
        <authorList>
            <person name="Kalkreuter E."/>
            <person name="Kautsar S.A."/>
            <person name="Yang D."/>
            <person name="Bader C.D."/>
            <person name="Teijaro C.N."/>
            <person name="Fluegel L."/>
            <person name="Davis C.M."/>
            <person name="Simpson J.R."/>
            <person name="Lauterbach L."/>
            <person name="Steele A.D."/>
            <person name="Gui C."/>
            <person name="Meng S."/>
            <person name="Li G."/>
            <person name="Viehrig K."/>
            <person name="Ye F."/>
            <person name="Su P."/>
            <person name="Kiefer A.F."/>
            <person name="Nichols A."/>
            <person name="Cepeda A.J."/>
            <person name="Yan W."/>
            <person name="Fan B."/>
            <person name="Jiang Y."/>
            <person name="Adhikari A."/>
            <person name="Zheng C.-J."/>
            <person name="Schuster L."/>
            <person name="Cowan T.M."/>
            <person name="Smanski M.J."/>
            <person name="Chevrette M.G."/>
            <person name="De Carvalho L.P.S."/>
            <person name="Shen B."/>
        </authorList>
    </citation>
    <scope>NUCLEOTIDE SEQUENCE [LARGE SCALE GENOMIC DNA]</scope>
    <source>
        <strain evidence="2 3">NPDC021253</strain>
    </source>
</reference>
<accession>A0ABW7SG86</accession>